<feature type="compositionally biased region" description="Basic and acidic residues" evidence="1">
    <location>
        <begin position="1108"/>
        <end position="1117"/>
    </location>
</feature>
<feature type="compositionally biased region" description="Low complexity" evidence="1">
    <location>
        <begin position="188"/>
        <end position="211"/>
    </location>
</feature>
<organism evidence="2 3">
    <name type="scientific">Clavispora lusitaniae</name>
    <name type="common">Candida lusitaniae</name>
    <dbReference type="NCBI Taxonomy" id="36911"/>
    <lineage>
        <taxon>Eukaryota</taxon>
        <taxon>Fungi</taxon>
        <taxon>Dikarya</taxon>
        <taxon>Ascomycota</taxon>
        <taxon>Saccharomycotina</taxon>
        <taxon>Pichiomycetes</taxon>
        <taxon>Metschnikowiaceae</taxon>
        <taxon>Clavispora</taxon>
    </lineage>
</organism>
<feature type="compositionally biased region" description="Basic and acidic residues" evidence="1">
    <location>
        <begin position="636"/>
        <end position="665"/>
    </location>
</feature>
<dbReference type="EMBL" id="LYUB02000024">
    <property type="protein sequence ID" value="OVF05139.1"/>
    <property type="molecule type" value="Genomic_DNA"/>
</dbReference>
<feature type="compositionally biased region" description="Basic residues" evidence="1">
    <location>
        <begin position="505"/>
        <end position="516"/>
    </location>
</feature>
<feature type="compositionally biased region" description="Low complexity" evidence="1">
    <location>
        <begin position="25"/>
        <end position="35"/>
    </location>
</feature>
<accession>A0AA91PVU9</accession>
<name>A0AA91PVU9_CLALS</name>
<feature type="region of interest" description="Disordered" evidence="1">
    <location>
        <begin position="329"/>
        <end position="356"/>
    </location>
</feature>
<feature type="region of interest" description="Disordered" evidence="1">
    <location>
        <begin position="904"/>
        <end position="932"/>
    </location>
</feature>
<feature type="region of interest" description="Disordered" evidence="1">
    <location>
        <begin position="374"/>
        <end position="397"/>
    </location>
</feature>
<feature type="compositionally biased region" description="Low complexity" evidence="1">
    <location>
        <begin position="759"/>
        <end position="770"/>
    </location>
</feature>
<evidence type="ECO:0000313" key="2">
    <source>
        <dbReference type="EMBL" id="OVF05139.1"/>
    </source>
</evidence>
<feature type="compositionally biased region" description="Low complexity" evidence="1">
    <location>
        <begin position="86"/>
        <end position="105"/>
    </location>
</feature>
<feature type="compositionally biased region" description="Polar residues" evidence="1">
    <location>
        <begin position="212"/>
        <end position="235"/>
    </location>
</feature>
<feature type="region of interest" description="Disordered" evidence="1">
    <location>
        <begin position="1"/>
        <end position="105"/>
    </location>
</feature>
<evidence type="ECO:0000256" key="1">
    <source>
        <dbReference type="SAM" id="MobiDB-lite"/>
    </source>
</evidence>
<feature type="compositionally biased region" description="Basic and acidic residues" evidence="1">
    <location>
        <begin position="547"/>
        <end position="566"/>
    </location>
</feature>
<proteinExistence type="predicted"/>
<sequence>MQRRNSSHSLTSYSGRYPGPDLSRDPSSNTLSLDDSLSRRTRRPEPGSCANRSYCFPNGEVFTPRNAPVKRNRPPKIATPKQLAIPRSSSMVSLPSSKASPSSSPFLSASHSFQTLKNKSKQNLAASIRSSKMDTLTNINITSLSHPTTLNATPVPRSYSLTNNRYQENSNNIVRSESVLYNTSFETLNSNQQSSGSNRSSKSNSLSGRSNTNTPQTSLTTSDHGMDAQQLSDDGSSVDENKNKSLESIEEIPPLSVPRKSPPIFVPKDIPFKQPVDPSDIPTPATDTVSPHQPLPEEETTAYDAVDLNNPTPSDNNFSILTIGIEPAQKDPKLTRMESQTNYDAEDASMKHSGDSSFFESASEYLDQSHISEKSAERLVRDTDAKETKVSDESEVPYEAAMEIGKIPILDHVPSHLPSSLSPITEDVATSASIHTGNDLPEPTISLDNYRLPELPRETYHKMQDSATSASMSLASVITLAGSKEISLDNNGVDVEGSASEKKHGTEKKKKIRLKLNKALPPINFEQEGSNTPSADVDIPPRVQSPKLDDPDNSLKKDSSDSEQESKSAIAPHIGNTDLAITNAKNLVPTSKIALSPPPPSDHDTDATSPEIPSPISKDSFRIEKPIKVTSSNNVYEKRCKLPDGVPRKDEDSQAPDLEGRKDIQEFSIEQENNVEPENTNFNSVSSVHSSKYDDNESISAGANREDLVSGDQSPSTIIINMPPSEKPFANTYSDEKQTTDTAQAIKLDGSQHSPSKTSLISDSSSNASDELSENQINKLLNDDQTEVPPRGDLNIEGKFVKIHKRNASSLSSMGSLGSILNAVQLPPTAEVNEEDEEGPSRKSSPNDDSTALDPDPKKPVVIRRSMYDVVNTDFEKSLPTTPQNVKSMIDDIDLSNVELKLNSNPKLVSSGKAQNSKNSKPSKPSKLKTKSASNLCLKKVLKFFSSEDGQTKNSKKAQKNSIATSTKAKVEVQQSDHEFNGKRYGLSSETSLLKAVETGDVIPSSNKKPKKNKFIKLISPPKPETILLQTNVTNSHSETTMSVPTSQNRLSFNLPAYEVENDTFDDLLLKFDQVEKDAELEIENIMVKPKSLSDLFLKDDELTKDQIADQQRKDNQNSDESLPQRIYENSSSEFTDSTRNFQNFWLSEDEVLNDFQVENLLVRLPKEDGEQRFVLKANQFWKFYDNDRNKFLPAYFKHVKQFQDYDLIEVKVKDFDPEFSDSSSAGSNSDIFTILKSKDEKRRNTRHVKFSNTISITETFAPSMYKRYNKSVTQYYLTESAEINKIKNELNAYKCHEMLVHEKSQMNTHFFY</sequence>
<reference evidence="2 3" key="1">
    <citation type="submission" date="2017-04" db="EMBL/GenBank/DDBJ databases">
        <title>Draft genome of the yeast Clavispora lusitaniae type strain CBS 6936.</title>
        <authorList>
            <person name="Durrens P."/>
            <person name="Klopp C."/>
            <person name="Biteau N."/>
            <person name="Fitton-Ouhabi V."/>
            <person name="Dementhon K."/>
            <person name="Accoceberry I."/>
            <person name="Sherman D.J."/>
            <person name="Noel T."/>
        </authorList>
    </citation>
    <scope>NUCLEOTIDE SEQUENCE [LARGE SCALE GENOMIC DNA]</scope>
    <source>
        <strain evidence="2 3">CBS 6936</strain>
    </source>
</reference>
<feature type="region of interest" description="Disordered" evidence="1">
    <location>
        <begin position="825"/>
        <end position="862"/>
    </location>
</feature>
<comment type="caution">
    <text evidence="2">The sequence shown here is derived from an EMBL/GenBank/DDBJ whole genome shotgun (WGS) entry which is preliminary data.</text>
</comment>
<dbReference type="Proteomes" id="UP000195602">
    <property type="component" value="Unassembled WGS sequence"/>
</dbReference>
<gene>
    <name evidence="2" type="ORF">A9F13_24g00374</name>
</gene>
<evidence type="ECO:0000313" key="3">
    <source>
        <dbReference type="Proteomes" id="UP000195602"/>
    </source>
</evidence>
<feature type="region of interest" description="Disordered" evidence="1">
    <location>
        <begin position="949"/>
        <end position="975"/>
    </location>
</feature>
<protein>
    <submittedName>
        <fullName evidence="2">Uncharacterized protein</fullName>
    </submittedName>
</protein>
<feature type="compositionally biased region" description="Low complexity" evidence="1">
    <location>
        <begin position="913"/>
        <end position="923"/>
    </location>
</feature>
<feature type="region of interest" description="Disordered" evidence="1">
    <location>
        <begin position="590"/>
        <end position="798"/>
    </location>
</feature>
<feature type="compositionally biased region" description="Polar residues" evidence="1">
    <location>
        <begin position="668"/>
        <end position="690"/>
    </location>
</feature>
<feature type="region of interest" description="Disordered" evidence="1">
    <location>
        <begin position="1108"/>
        <end position="1132"/>
    </location>
</feature>
<dbReference type="KEGG" id="clus:A9F13_24g00374"/>
<feature type="region of interest" description="Disordered" evidence="1">
    <location>
        <begin position="188"/>
        <end position="295"/>
    </location>
</feature>
<feature type="compositionally biased region" description="Basic and acidic residues" evidence="1">
    <location>
        <begin position="374"/>
        <end position="392"/>
    </location>
</feature>
<feature type="region of interest" description="Disordered" evidence="1">
    <location>
        <begin position="488"/>
        <end position="577"/>
    </location>
</feature>